<dbReference type="Gene3D" id="3.20.20.30">
    <property type="entry name" value="Luciferase-like domain"/>
    <property type="match status" value="1"/>
</dbReference>
<dbReference type="HOGENOM" id="CLU_1018148_0_0_7"/>
<dbReference type="Pfam" id="PF00296">
    <property type="entry name" value="Bac_luciferase"/>
    <property type="match status" value="1"/>
</dbReference>
<reference evidence="3 4" key="1">
    <citation type="journal article" date="2014" name="Nature">
        <title>An environmental bacterial taxon with a large and distinct metabolic repertoire.</title>
        <authorList>
            <person name="Wilson M.C."/>
            <person name="Mori T."/>
            <person name="Ruckert C."/>
            <person name="Uria A.R."/>
            <person name="Helf M.J."/>
            <person name="Takada K."/>
            <person name="Gernert C."/>
            <person name="Steffens U.A."/>
            <person name="Heycke N."/>
            <person name="Schmitt S."/>
            <person name="Rinke C."/>
            <person name="Helfrich E.J."/>
            <person name="Brachmann A.O."/>
            <person name="Gurgui C."/>
            <person name="Wakimoto T."/>
            <person name="Kracht M."/>
            <person name="Crusemann M."/>
            <person name="Hentschel U."/>
            <person name="Abe I."/>
            <person name="Matsunaga S."/>
            <person name="Kalinowski J."/>
            <person name="Takeyama H."/>
            <person name="Piel J."/>
        </authorList>
    </citation>
    <scope>NUCLEOTIDE SEQUENCE [LARGE SCALE GENOMIC DNA]</scope>
    <source>
        <strain evidence="4">TSY1</strain>
    </source>
</reference>
<dbReference type="GO" id="GO:0016705">
    <property type="term" value="F:oxidoreductase activity, acting on paired donors, with incorporation or reduction of molecular oxygen"/>
    <property type="evidence" value="ECO:0007669"/>
    <property type="project" value="InterPro"/>
</dbReference>
<dbReference type="PANTHER" id="PTHR43244">
    <property type="match status" value="1"/>
</dbReference>
<evidence type="ECO:0000313" key="3">
    <source>
        <dbReference type="EMBL" id="ETW94308.1"/>
    </source>
</evidence>
<evidence type="ECO:0000256" key="1">
    <source>
        <dbReference type="ARBA" id="ARBA00023002"/>
    </source>
</evidence>
<keyword evidence="1" id="KW-0560">Oxidoreductase</keyword>
<dbReference type="SUPFAM" id="SSF51679">
    <property type="entry name" value="Bacterial luciferase-like"/>
    <property type="match status" value="1"/>
</dbReference>
<proteinExistence type="predicted"/>
<evidence type="ECO:0000259" key="2">
    <source>
        <dbReference type="Pfam" id="PF00296"/>
    </source>
</evidence>
<comment type="caution">
    <text evidence="3">The sequence shown here is derived from an EMBL/GenBank/DDBJ whole genome shotgun (WGS) entry which is preliminary data.</text>
</comment>
<dbReference type="InterPro" id="IPR011251">
    <property type="entry name" value="Luciferase-like_dom"/>
</dbReference>
<dbReference type="AlphaFoldDB" id="W4L8C3"/>
<gene>
    <name evidence="3" type="ORF">ETSY1_35475</name>
</gene>
<keyword evidence="4" id="KW-1185">Reference proteome</keyword>
<name>W4L8C3_ENTF1</name>
<organism evidence="3 4">
    <name type="scientific">Entotheonella factor</name>
    <dbReference type="NCBI Taxonomy" id="1429438"/>
    <lineage>
        <taxon>Bacteria</taxon>
        <taxon>Pseudomonadati</taxon>
        <taxon>Nitrospinota/Tectimicrobiota group</taxon>
        <taxon>Candidatus Tectimicrobiota</taxon>
        <taxon>Candidatus Entotheonellia</taxon>
        <taxon>Candidatus Entotheonellales</taxon>
        <taxon>Candidatus Entotheonellaceae</taxon>
        <taxon>Candidatus Entotheonella</taxon>
    </lineage>
</organism>
<accession>W4L8C3</accession>
<dbReference type="PANTHER" id="PTHR43244:SF1">
    <property type="entry name" value="5,10-METHYLENETETRAHYDROMETHANOPTERIN REDUCTASE"/>
    <property type="match status" value="1"/>
</dbReference>
<dbReference type="InterPro" id="IPR050564">
    <property type="entry name" value="F420-G6PD/mer"/>
</dbReference>
<dbReference type="EMBL" id="AZHW01001085">
    <property type="protein sequence ID" value="ETW94308.1"/>
    <property type="molecule type" value="Genomic_DNA"/>
</dbReference>
<protein>
    <recommendedName>
        <fullName evidence="2">Luciferase-like domain-containing protein</fullName>
    </recommendedName>
</protein>
<evidence type="ECO:0000313" key="4">
    <source>
        <dbReference type="Proteomes" id="UP000019141"/>
    </source>
</evidence>
<dbReference type="Proteomes" id="UP000019141">
    <property type="component" value="Unassembled WGS sequence"/>
</dbReference>
<feature type="domain" description="Luciferase-like" evidence="2">
    <location>
        <begin position="1"/>
        <end position="245"/>
    </location>
</feature>
<sequence>MRLGLILPFLQPDGRQPSGSYFSDRARLIEQTGFDSLWCFDAIGRGSLLPDPLIALSVAAAVTQRIEVGTCILQVPLRRPVELAHRILTAHAVCQGRLLLGVGAGSTKTDFDAIGVDYATRMQDFEAALPMMRRLWQGEQVGAASLTPWDSVIGGPPLLIGSWGGQRWIPRAAQEFDGWIASGAMTSFKTLEEGIGRYREAGGKRAIVTNIAVDLQAPDAPLGDDAPFHLRCSPEAASERLQRLVALGFDDAILVHGTAGEADMQAMRGLLPR</sequence>
<dbReference type="InterPro" id="IPR036661">
    <property type="entry name" value="Luciferase-like_sf"/>
</dbReference>